<dbReference type="Proteomes" id="UP000230292">
    <property type="component" value="Unassembled WGS sequence"/>
</dbReference>
<sequence length="258" mass="28268">MVKIERCIIKAEVPIVGVLAVPDAADSVIVLAHGFRSSKDGYTSRGLEAALTEVGFATFRFDFFGHGESGGNFSEITLSRAMDNLEAVIMYLKEREFSQMGLFGSSFGGMVTTLVAASHPEVFAIVLKSPVSDYVKKEQDRLGKTGLQLWQKTGSVNRADAGEPPQLLNYGFYEDSLKHDGYLAAAKVQSPVRIIHGDTDDVVPIEQSRQAAIVFPEAELIELPNVTHDYRGPGQFDKMVELTVDWFSRQRGGETTSS</sequence>
<evidence type="ECO:0000259" key="2">
    <source>
        <dbReference type="Pfam" id="PF12146"/>
    </source>
</evidence>
<organism evidence="3 4">
    <name type="scientific">Candidatus Kerfeldbacteria bacterium CG15_BIG_FIL_POST_REV_8_21_14_020_45_12</name>
    <dbReference type="NCBI Taxonomy" id="2014247"/>
    <lineage>
        <taxon>Bacteria</taxon>
        <taxon>Candidatus Kerfeldiibacteriota</taxon>
    </lineage>
</organism>
<dbReference type="AlphaFoldDB" id="A0A2M7H3C7"/>
<dbReference type="InterPro" id="IPR029058">
    <property type="entry name" value="AB_hydrolase_fold"/>
</dbReference>
<keyword evidence="1" id="KW-0378">Hydrolase</keyword>
<comment type="caution">
    <text evidence="3">The sequence shown here is derived from an EMBL/GenBank/DDBJ whole genome shotgun (WGS) entry which is preliminary data.</text>
</comment>
<evidence type="ECO:0000313" key="3">
    <source>
        <dbReference type="EMBL" id="PIW36737.1"/>
    </source>
</evidence>
<evidence type="ECO:0000313" key="4">
    <source>
        <dbReference type="Proteomes" id="UP000230292"/>
    </source>
</evidence>
<protein>
    <recommendedName>
        <fullName evidence="2">Serine aminopeptidase S33 domain-containing protein</fullName>
    </recommendedName>
</protein>
<evidence type="ECO:0000256" key="1">
    <source>
        <dbReference type="ARBA" id="ARBA00022801"/>
    </source>
</evidence>
<dbReference type="Pfam" id="PF12146">
    <property type="entry name" value="Hydrolase_4"/>
    <property type="match status" value="1"/>
</dbReference>
<dbReference type="InterPro" id="IPR052382">
    <property type="entry name" value="ABHD10_acyl-thioesterase"/>
</dbReference>
<dbReference type="SUPFAM" id="SSF53474">
    <property type="entry name" value="alpha/beta-Hydrolases"/>
    <property type="match status" value="1"/>
</dbReference>
<reference evidence="3 4" key="1">
    <citation type="submission" date="2017-09" db="EMBL/GenBank/DDBJ databases">
        <title>Depth-based differentiation of microbial function through sediment-hosted aquifers and enrichment of novel symbionts in the deep terrestrial subsurface.</title>
        <authorList>
            <person name="Probst A.J."/>
            <person name="Ladd B."/>
            <person name="Jarett J.K."/>
            <person name="Geller-Mcgrath D.E."/>
            <person name="Sieber C.M."/>
            <person name="Emerson J.B."/>
            <person name="Anantharaman K."/>
            <person name="Thomas B.C."/>
            <person name="Malmstrom R."/>
            <person name="Stieglmeier M."/>
            <person name="Klingl A."/>
            <person name="Woyke T."/>
            <person name="Ryan C.M."/>
            <person name="Banfield J.F."/>
        </authorList>
    </citation>
    <scope>NUCLEOTIDE SEQUENCE [LARGE SCALE GENOMIC DNA]</scope>
    <source>
        <strain evidence="3">CG15_BIG_FIL_POST_REV_8_21_14_020_45_12</strain>
    </source>
</reference>
<feature type="domain" description="Serine aminopeptidase S33" evidence="2">
    <location>
        <begin position="25"/>
        <end position="137"/>
    </location>
</feature>
<dbReference type="GO" id="GO:0004553">
    <property type="term" value="F:hydrolase activity, hydrolyzing O-glycosyl compounds"/>
    <property type="evidence" value="ECO:0007669"/>
    <property type="project" value="TreeGrafter"/>
</dbReference>
<dbReference type="Gene3D" id="3.40.50.1820">
    <property type="entry name" value="alpha/beta hydrolase"/>
    <property type="match status" value="1"/>
</dbReference>
<dbReference type="InterPro" id="IPR022742">
    <property type="entry name" value="Hydrolase_4"/>
</dbReference>
<dbReference type="PANTHER" id="PTHR16138:SF7">
    <property type="entry name" value="PALMITOYL-PROTEIN THIOESTERASE ABHD10, MITOCHONDRIAL"/>
    <property type="match status" value="1"/>
</dbReference>
<dbReference type="PANTHER" id="PTHR16138">
    <property type="entry name" value="MYCOPHENOLIC ACID ACYL-GLUCURONIDE ESTERASE, MITOCHONDRIAL"/>
    <property type="match status" value="1"/>
</dbReference>
<gene>
    <name evidence="3" type="ORF">COW24_03570</name>
</gene>
<accession>A0A2M7H3C7</accession>
<name>A0A2M7H3C7_9BACT</name>
<dbReference type="EMBL" id="PFGC01000041">
    <property type="protein sequence ID" value="PIW36737.1"/>
    <property type="molecule type" value="Genomic_DNA"/>
</dbReference>
<proteinExistence type="predicted"/>